<reference evidence="6 7" key="1">
    <citation type="journal article" date="2024" name="J Genomics">
        <title>Draft genome sequencing and assembly of Favolaschia claudopus CIRM-BRFM 2984 isolated from oak limbs.</title>
        <authorList>
            <person name="Navarro D."/>
            <person name="Drula E."/>
            <person name="Chaduli D."/>
            <person name="Cazenave R."/>
            <person name="Ahrendt S."/>
            <person name="Wang J."/>
            <person name="Lipzen A."/>
            <person name="Daum C."/>
            <person name="Barry K."/>
            <person name="Grigoriev I.V."/>
            <person name="Favel A."/>
            <person name="Rosso M.N."/>
            <person name="Martin F."/>
        </authorList>
    </citation>
    <scope>NUCLEOTIDE SEQUENCE [LARGE SCALE GENOMIC DNA]</scope>
    <source>
        <strain evidence="6 7">CIRM-BRFM 2984</strain>
    </source>
</reference>
<keyword evidence="2 4" id="KW-0863">Zinc-finger</keyword>
<dbReference type="Pfam" id="PF01753">
    <property type="entry name" value="zf-MYND"/>
    <property type="match status" value="1"/>
</dbReference>
<keyword evidence="3" id="KW-0862">Zinc</keyword>
<accession>A0AAW0CTX0</accession>
<keyword evidence="1" id="KW-0479">Metal-binding</keyword>
<keyword evidence="7" id="KW-1185">Reference proteome</keyword>
<evidence type="ECO:0000259" key="5">
    <source>
        <dbReference type="PROSITE" id="PS50865"/>
    </source>
</evidence>
<dbReference type="GO" id="GO:0008270">
    <property type="term" value="F:zinc ion binding"/>
    <property type="evidence" value="ECO:0007669"/>
    <property type="project" value="UniProtKB-KW"/>
</dbReference>
<feature type="domain" description="MYND-type" evidence="5">
    <location>
        <begin position="4"/>
        <end position="42"/>
    </location>
</feature>
<proteinExistence type="predicted"/>
<evidence type="ECO:0000256" key="4">
    <source>
        <dbReference type="PROSITE-ProRule" id="PRU00134"/>
    </source>
</evidence>
<dbReference type="Gene3D" id="6.10.140.2220">
    <property type="match status" value="1"/>
</dbReference>
<organism evidence="6 7">
    <name type="scientific">Favolaschia claudopus</name>
    <dbReference type="NCBI Taxonomy" id="2862362"/>
    <lineage>
        <taxon>Eukaryota</taxon>
        <taxon>Fungi</taxon>
        <taxon>Dikarya</taxon>
        <taxon>Basidiomycota</taxon>
        <taxon>Agaricomycotina</taxon>
        <taxon>Agaricomycetes</taxon>
        <taxon>Agaricomycetidae</taxon>
        <taxon>Agaricales</taxon>
        <taxon>Marasmiineae</taxon>
        <taxon>Mycenaceae</taxon>
        <taxon>Favolaschia</taxon>
    </lineage>
</organism>
<dbReference type="InterPro" id="IPR002893">
    <property type="entry name" value="Znf_MYND"/>
</dbReference>
<dbReference type="AlphaFoldDB" id="A0AAW0CTX0"/>
<comment type="caution">
    <text evidence="6">The sequence shown here is derived from an EMBL/GenBank/DDBJ whole genome shotgun (WGS) entry which is preliminary data.</text>
</comment>
<evidence type="ECO:0000313" key="7">
    <source>
        <dbReference type="Proteomes" id="UP001362999"/>
    </source>
</evidence>
<dbReference type="PROSITE" id="PS50865">
    <property type="entry name" value="ZF_MYND_2"/>
    <property type="match status" value="1"/>
</dbReference>
<dbReference type="SUPFAM" id="SSF144232">
    <property type="entry name" value="HIT/MYND zinc finger-like"/>
    <property type="match status" value="1"/>
</dbReference>
<name>A0AAW0CTX0_9AGAR</name>
<evidence type="ECO:0000256" key="3">
    <source>
        <dbReference type="ARBA" id="ARBA00022833"/>
    </source>
</evidence>
<evidence type="ECO:0000256" key="1">
    <source>
        <dbReference type="ARBA" id="ARBA00022723"/>
    </source>
</evidence>
<dbReference type="EMBL" id="JAWWNJ010000013">
    <property type="protein sequence ID" value="KAK7042384.1"/>
    <property type="molecule type" value="Genomic_DNA"/>
</dbReference>
<evidence type="ECO:0000313" key="6">
    <source>
        <dbReference type="EMBL" id="KAK7042384.1"/>
    </source>
</evidence>
<dbReference type="Proteomes" id="UP001362999">
    <property type="component" value="Unassembled WGS sequence"/>
</dbReference>
<evidence type="ECO:0000256" key="2">
    <source>
        <dbReference type="ARBA" id="ARBA00022771"/>
    </source>
</evidence>
<protein>
    <recommendedName>
        <fullName evidence="5">MYND-type domain-containing protein</fullName>
    </recommendedName>
</protein>
<sequence>MARCHVCKKTPEKALRCSKCQKTIYCSSDCQKKDWKEHKRSVCVKPAIMHKLDKMMKQHSGPGSPMASLQMFEEAAWAERVRDPQVVPACDGCFRRFKGFPPRKDEDEDENTPDAGDEFRHCKKCDWTICEDCTHPLNQGVAFFDRPTNTCRCPTANFGVSYCLSPPCYLDGDGRKPYHGDRHPPMAGSGYSEASFEATERKCKTCGVVARHLKREHLKDAVPGIV</sequence>
<gene>
    <name evidence="6" type="ORF">R3P38DRAFT_2890203</name>
</gene>